<proteinExistence type="inferred from homology"/>
<dbReference type="OrthoDB" id="9768878at2"/>
<evidence type="ECO:0000259" key="3">
    <source>
        <dbReference type="SMART" id="SM00998"/>
    </source>
</evidence>
<accession>A0A5N8V848</accession>
<dbReference type="InterPro" id="IPR019468">
    <property type="entry name" value="AdenyloSucc_lyase_C"/>
</dbReference>
<dbReference type="Gene3D" id="1.10.275.10">
    <property type="entry name" value="Fumarase/aspartase (N-terminal domain)"/>
    <property type="match status" value="1"/>
</dbReference>
<sequence length="479" mass="50031">MDLEHLSGEDAPGLDAGVLSPVWAGHGESLSDEAWVAAMLDVEVALARAQARLGVVPEQAVGAIEAVVRSRPVEVTRLARRARASANPVVELVRTLMEAVAAQDPRAAEFVHRGGTSQDILDSAAMLLAARTLTRIDADLGRTADALARLAAGHAATPMAGRTLTQHAVPVTFGLKAAGWLTLVLDASDRVRRVRASLPAQLGGAAGTLAAYREYARLAGADPAGHAAALTAAFAEELGLRAPEAPWHTVRTPLADLGWAVVAVTGGLGKFATDVLGMARTEVDEVAEPGAEGSGASSAMPQKRNPVLATMIVSATRQAPAQALVLGQSLLAEDERSPGGWQSEWQPLREALRLATGAAHTAARLAEGLDVFPDHMLRNLRLTGGAVVSERLNAVLAPLLGKAAAKRLLADVAREAVTTRRSFEEVLAASPDLASASELPDGTKLADLLDPANYLGAAEELVERVLHRHRSRPTSNAED</sequence>
<dbReference type="Gene3D" id="1.10.40.30">
    <property type="entry name" value="Fumarase/aspartase (C-terminal domain)"/>
    <property type="match status" value="1"/>
</dbReference>
<dbReference type="GO" id="GO:0016829">
    <property type="term" value="F:lyase activity"/>
    <property type="evidence" value="ECO:0007669"/>
    <property type="project" value="UniProtKB-KW"/>
</dbReference>
<feature type="domain" description="Adenylosuccinate lyase C-terminal" evidence="3">
    <location>
        <begin position="384"/>
        <end position="466"/>
    </location>
</feature>
<dbReference type="Proteomes" id="UP000325849">
    <property type="component" value="Unassembled WGS sequence"/>
</dbReference>
<comment type="similarity">
    <text evidence="2">Belongs to the class-II fumarase/aspartase family.</text>
</comment>
<organism evidence="4 5">
    <name type="scientific">Streptomyces adustus</name>
    <dbReference type="NCBI Taxonomy" id="1609272"/>
    <lineage>
        <taxon>Bacteria</taxon>
        <taxon>Bacillati</taxon>
        <taxon>Actinomycetota</taxon>
        <taxon>Actinomycetes</taxon>
        <taxon>Kitasatosporales</taxon>
        <taxon>Streptomycetaceae</taxon>
        <taxon>Streptomyces</taxon>
    </lineage>
</organism>
<dbReference type="Pfam" id="PF00206">
    <property type="entry name" value="Lyase_1"/>
    <property type="match status" value="1"/>
</dbReference>
<dbReference type="PANTHER" id="PTHR43172">
    <property type="entry name" value="ADENYLOSUCCINATE LYASE"/>
    <property type="match status" value="1"/>
</dbReference>
<gene>
    <name evidence="4" type="ORF">FNH09_06945</name>
</gene>
<dbReference type="SUPFAM" id="SSF48557">
    <property type="entry name" value="L-aspartase-like"/>
    <property type="match status" value="1"/>
</dbReference>
<dbReference type="InterPro" id="IPR000362">
    <property type="entry name" value="Fumarate_lyase_fam"/>
</dbReference>
<evidence type="ECO:0000256" key="2">
    <source>
        <dbReference type="ARBA" id="ARBA00034772"/>
    </source>
</evidence>
<dbReference type="Pfam" id="PF10397">
    <property type="entry name" value="ADSL_C"/>
    <property type="match status" value="1"/>
</dbReference>
<comment type="caution">
    <text evidence="4">The sequence shown here is derived from an EMBL/GenBank/DDBJ whole genome shotgun (WGS) entry which is preliminary data.</text>
</comment>
<evidence type="ECO:0000313" key="4">
    <source>
        <dbReference type="EMBL" id="MPY31066.1"/>
    </source>
</evidence>
<keyword evidence="1 4" id="KW-0456">Lyase</keyword>
<dbReference type="Gene3D" id="1.20.200.10">
    <property type="entry name" value="Fumarase/aspartase (Central domain)"/>
    <property type="match status" value="1"/>
</dbReference>
<dbReference type="InterPro" id="IPR022761">
    <property type="entry name" value="Fumarate_lyase_N"/>
</dbReference>
<evidence type="ECO:0000313" key="5">
    <source>
        <dbReference type="Proteomes" id="UP000325849"/>
    </source>
</evidence>
<protein>
    <submittedName>
        <fullName evidence="4">Adenylosuccinate lyase family protein</fullName>
    </submittedName>
</protein>
<dbReference type="RefSeq" id="WP_152885874.1">
    <property type="nucleotide sequence ID" value="NZ_VJZD01000018.1"/>
</dbReference>
<dbReference type="AlphaFoldDB" id="A0A5N8V848"/>
<dbReference type="PANTHER" id="PTHR43172:SF2">
    <property type="entry name" value="ADENYLOSUCCINATE LYASE C-TERMINAL DOMAIN-CONTAINING PROTEIN"/>
    <property type="match status" value="1"/>
</dbReference>
<reference evidence="4 5" key="1">
    <citation type="submission" date="2019-07" db="EMBL/GenBank/DDBJ databases">
        <title>New species of Amycolatopsis and Streptomyces.</title>
        <authorList>
            <person name="Duangmal K."/>
            <person name="Teo W.F.A."/>
            <person name="Lipun K."/>
        </authorList>
    </citation>
    <scope>NUCLEOTIDE SEQUENCE [LARGE SCALE GENOMIC DNA]</scope>
    <source>
        <strain evidence="4 5">NBRC 109810</strain>
    </source>
</reference>
<keyword evidence="5" id="KW-1185">Reference proteome</keyword>
<dbReference type="InterPro" id="IPR024083">
    <property type="entry name" value="Fumarase/histidase_N"/>
</dbReference>
<dbReference type="SMART" id="SM00998">
    <property type="entry name" value="ADSL_C"/>
    <property type="match status" value="1"/>
</dbReference>
<dbReference type="EMBL" id="VJZD01000018">
    <property type="protein sequence ID" value="MPY31066.1"/>
    <property type="molecule type" value="Genomic_DNA"/>
</dbReference>
<evidence type="ECO:0000256" key="1">
    <source>
        <dbReference type="ARBA" id="ARBA00023239"/>
    </source>
</evidence>
<dbReference type="PRINTS" id="PR00149">
    <property type="entry name" value="FUMRATELYASE"/>
</dbReference>
<dbReference type="InterPro" id="IPR008948">
    <property type="entry name" value="L-Aspartase-like"/>
</dbReference>
<dbReference type="CDD" id="cd01597">
    <property type="entry name" value="pCLME"/>
    <property type="match status" value="1"/>
</dbReference>
<name>A0A5N8V848_9ACTN</name>